<proteinExistence type="predicted"/>
<dbReference type="Proteomes" id="UP000189681">
    <property type="component" value="Unassembled WGS sequence"/>
</dbReference>
<evidence type="ECO:0000313" key="1">
    <source>
        <dbReference type="EMBL" id="OOP55739.1"/>
    </source>
</evidence>
<dbReference type="Gene3D" id="3.40.50.10610">
    <property type="entry name" value="ABC-type transport auxiliary lipoprotein component"/>
    <property type="match status" value="1"/>
</dbReference>
<name>A0A1V4ARK5_9BACT</name>
<organism evidence="1 2">
    <name type="scientific">Candidatus Brocadia carolinensis</name>
    <dbReference type="NCBI Taxonomy" id="1004156"/>
    <lineage>
        <taxon>Bacteria</taxon>
        <taxon>Pseudomonadati</taxon>
        <taxon>Planctomycetota</taxon>
        <taxon>Candidatus Brocadiia</taxon>
        <taxon>Candidatus Brocadiales</taxon>
        <taxon>Candidatus Brocadiaceae</taxon>
        <taxon>Candidatus Brocadia</taxon>
    </lineage>
</organism>
<reference evidence="1 2" key="1">
    <citation type="journal article" date="2017" name="Water Res.">
        <title>Discovery and metagenomic analysis of an anammox bacterial enrichment related to Candidatus "Brocadia caroliniensis" in a full-scale glycerol-fed nitritation-denitritation separate centrate treatment process.</title>
        <authorList>
            <person name="Park H."/>
            <person name="Brotto A.C."/>
            <person name="van Loosdrecht M.C."/>
            <person name="Chandran K."/>
        </authorList>
    </citation>
    <scope>NUCLEOTIDE SEQUENCE [LARGE SCALE GENOMIC DNA]</scope>
    <source>
        <strain evidence="1">26THWARD</strain>
    </source>
</reference>
<accession>A0A1V4ARK5</accession>
<comment type="caution">
    <text evidence="1">The sequence shown here is derived from an EMBL/GenBank/DDBJ whole genome shotgun (WGS) entry which is preliminary data.</text>
</comment>
<sequence length="267" mass="30296">MAQGFFMKYLLYIFIGCLSAAIGCSSVSPHYSLSINYNKTDEFKRMQIHRVLLLPFEHDADRDAVVAEVTEAFAVELRKIGIFEVVLPEENGATLNRYQGIWTRGSVDLDTVLALKRGYDADAIIFGTITHYRPYEPIVLGVKVGMLSTNTGLVVWSADGVFDSNENEVAELVKQYFENTHQKKRLIWMETDFSFYEALLPVCSKSNYKNPSAVIIDSKINHPIVKPLSIRCVIVPPPEHILLHQLFPVNTYFFNGETQHNTFLRGI</sequence>
<gene>
    <name evidence="1" type="ORF">AYP45_13145</name>
</gene>
<protein>
    <submittedName>
        <fullName evidence="1">Uncharacterized protein</fullName>
    </submittedName>
</protein>
<evidence type="ECO:0000313" key="2">
    <source>
        <dbReference type="Proteomes" id="UP000189681"/>
    </source>
</evidence>
<dbReference type="AlphaFoldDB" id="A0A1V4ARK5"/>
<dbReference type="EMBL" id="AYTS01000121">
    <property type="protein sequence ID" value="OOP55739.1"/>
    <property type="molecule type" value="Genomic_DNA"/>
</dbReference>